<protein>
    <recommendedName>
        <fullName evidence="2">AAA+ ATPase domain-containing protein</fullName>
    </recommendedName>
</protein>
<proteinExistence type="inferred from homology"/>
<dbReference type="SUPFAM" id="SSF52540">
    <property type="entry name" value="P-loop containing nucleoside triphosphate hydrolases"/>
    <property type="match status" value="1"/>
</dbReference>
<feature type="domain" description="AAA+ ATPase" evidence="2">
    <location>
        <begin position="115"/>
        <end position="249"/>
    </location>
</feature>
<dbReference type="PANTHER" id="PTHR10760">
    <property type="entry name" value="TORSIN"/>
    <property type="match status" value="1"/>
</dbReference>
<dbReference type="CDD" id="cd00009">
    <property type="entry name" value="AAA"/>
    <property type="match status" value="1"/>
</dbReference>
<dbReference type="Gene3D" id="3.40.50.300">
    <property type="entry name" value="P-loop containing nucleotide triphosphate hydrolases"/>
    <property type="match status" value="1"/>
</dbReference>
<dbReference type="PRINTS" id="PR00300">
    <property type="entry name" value="CLPPROTEASEA"/>
</dbReference>
<dbReference type="PANTHER" id="PTHR10760:SF2">
    <property type="entry name" value="LD13476P-RELATED"/>
    <property type="match status" value="1"/>
</dbReference>
<organism evidence="3">
    <name type="scientific">Graphocephala atropunctata</name>
    <dbReference type="NCBI Taxonomy" id="36148"/>
    <lineage>
        <taxon>Eukaryota</taxon>
        <taxon>Metazoa</taxon>
        <taxon>Ecdysozoa</taxon>
        <taxon>Arthropoda</taxon>
        <taxon>Hexapoda</taxon>
        <taxon>Insecta</taxon>
        <taxon>Pterygota</taxon>
        <taxon>Neoptera</taxon>
        <taxon>Paraneoptera</taxon>
        <taxon>Hemiptera</taxon>
        <taxon>Auchenorrhyncha</taxon>
        <taxon>Membracoidea</taxon>
        <taxon>Cicadellidae</taxon>
        <taxon>Cicadellinae</taxon>
        <taxon>Cicadellini</taxon>
        <taxon>Graphocephala</taxon>
    </lineage>
</organism>
<accession>A0A1B6LD14</accession>
<evidence type="ECO:0000256" key="1">
    <source>
        <dbReference type="ARBA" id="ARBA00006235"/>
    </source>
</evidence>
<dbReference type="EMBL" id="GEBQ01018380">
    <property type="protein sequence ID" value="JAT21597.1"/>
    <property type="molecule type" value="Transcribed_RNA"/>
</dbReference>
<name>A0A1B6LD14_9HEMI</name>
<comment type="similarity">
    <text evidence="1">Belongs to the ClpA/ClpB family. Torsin subfamily.</text>
</comment>
<reference evidence="3" key="1">
    <citation type="submission" date="2015-11" db="EMBL/GenBank/DDBJ databases">
        <title>De novo transcriptome assembly of four potential Pierce s Disease insect vectors from Arizona vineyards.</title>
        <authorList>
            <person name="Tassone E.E."/>
        </authorList>
    </citation>
    <scope>NUCLEOTIDE SEQUENCE</scope>
</reference>
<sequence length="362" mass="41098">MLFLKTQVICVILFQTVYTVNGLLDPVSLAVIGAAAASYFILSSKDQHDKSVGSKVVKYIGQKIGAYEGCEDYWIPTNLEALEVDMKTTVFGQQLAINTIMGAMRNHLKQKVPDRALMLSFHGGPGTGKNFIAKMILKNMFRKGENSEYSIFFRSSIDFPLKEKKEEYKRDIVNKIKEKVYECHRSIFVFDEVEKMPSGLLDVLSGFVKIGQYREYDFRRVIFILLSNIGSEMLFAETLQNRNDYGGIREEMDETKLHKQLLAISYNEKGGLEKTGVVKSFGISHYVPFLPLEKQHVIQCLEKEVAKLHQVMSNELTAQVLEEMTFQPYSAPIFSVGGCKGIAEIAGKLTEREIKRKEKSRL</sequence>
<dbReference type="InterPro" id="IPR049337">
    <property type="entry name" value="TOR1A_C"/>
</dbReference>
<dbReference type="GO" id="GO:0012505">
    <property type="term" value="C:endomembrane system"/>
    <property type="evidence" value="ECO:0007669"/>
    <property type="project" value="UniProtKB-ARBA"/>
</dbReference>
<dbReference type="SMART" id="SM00382">
    <property type="entry name" value="AAA"/>
    <property type="match status" value="1"/>
</dbReference>
<dbReference type="GO" id="GO:0005737">
    <property type="term" value="C:cytoplasm"/>
    <property type="evidence" value="ECO:0007669"/>
    <property type="project" value="UniProtKB-ARBA"/>
</dbReference>
<dbReference type="GO" id="GO:0016887">
    <property type="term" value="F:ATP hydrolysis activity"/>
    <property type="evidence" value="ECO:0007669"/>
    <property type="project" value="InterPro"/>
</dbReference>
<dbReference type="Pfam" id="PF06309">
    <property type="entry name" value="Torsin"/>
    <property type="match status" value="1"/>
</dbReference>
<dbReference type="InterPro" id="IPR003593">
    <property type="entry name" value="AAA+_ATPase"/>
</dbReference>
<evidence type="ECO:0000259" key="2">
    <source>
        <dbReference type="SMART" id="SM00382"/>
    </source>
</evidence>
<dbReference type="InterPro" id="IPR027417">
    <property type="entry name" value="P-loop_NTPase"/>
</dbReference>
<dbReference type="GO" id="GO:0005524">
    <property type="term" value="F:ATP binding"/>
    <property type="evidence" value="ECO:0007669"/>
    <property type="project" value="InterPro"/>
</dbReference>
<gene>
    <name evidence="3" type="ORF">g.14151</name>
</gene>
<dbReference type="InterPro" id="IPR001270">
    <property type="entry name" value="ClpA/B"/>
</dbReference>
<dbReference type="AlphaFoldDB" id="A0A1B6LD14"/>
<dbReference type="Pfam" id="PF21376">
    <property type="entry name" value="TOR1A_C"/>
    <property type="match status" value="1"/>
</dbReference>
<dbReference type="InterPro" id="IPR010448">
    <property type="entry name" value="Torsin"/>
</dbReference>
<evidence type="ECO:0000313" key="3">
    <source>
        <dbReference type="EMBL" id="JAT21597.1"/>
    </source>
</evidence>